<keyword evidence="1" id="KW-0812">Transmembrane</keyword>
<feature type="transmembrane region" description="Helical" evidence="1">
    <location>
        <begin position="44"/>
        <end position="65"/>
    </location>
</feature>
<protein>
    <recommendedName>
        <fullName evidence="4">Major facilitator superfamily (MFS) profile domain-containing protein</fullName>
    </recommendedName>
</protein>
<evidence type="ECO:0000313" key="3">
    <source>
        <dbReference type="Proteomes" id="UP000765003"/>
    </source>
</evidence>
<name>A0ABS3AWI3_9FIRM</name>
<proteinExistence type="predicted"/>
<organism evidence="2 3">
    <name type="scientific">Sulfobacillus acidophilus</name>
    <dbReference type="NCBI Taxonomy" id="53633"/>
    <lineage>
        <taxon>Bacteria</taxon>
        <taxon>Bacillati</taxon>
        <taxon>Bacillota</taxon>
        <taxon>Clostridia</taxon>
        <taxon>Eubacteriales</taxon>
        <taxon>Clostridiales Family XVII. Incertae Sedis</taxon>
        <taxon>Sulfobacillus</taxon>
    </lineage>
</organism>
<sequence>MTQKKNKKSEYQKMLTIGFRGFLALCLAMFLAEKQFADSYSLSLGFFAGGILAIFNLQILAFSFWPMLKGEIQALRAVFGMLFSFFFLGINVFIIASYFVHLAFGFALGLALPMLFGLLYGVLKDKMAPGLTIF</sequence>
<feature type="transmembrane region" description="Helical" evidence="1">
    <location>
        <begin position="102"/>
        <end position="123"/>
    </location>
</feature>
<feature type="transmembrane region" description="Helical" evidence="1">
    <location>
        <begin position="14"/>
        <end position="32"/>
    </location>
</feature>
<evidence type="ECO:0000256" key="1">
    <source>
        <dbReference type="SAM" id="Phobius"/>
    </source>
</evidence>
<evidence type="ECO:0000313" key="2">
    <source>
        <dbReference type="EMBL" id="MBN4077448.1"/>
    </source>
</evidence>
<comment type="caution">
    <text evidence="2">The sequence shown here is derived from an EMBL/GenBank/DDBJ whole genome shotgun (WGS) entry which is preliminary data.</text>
</comment>
<dbReference type="EMBL" id="JAFITA010000012">
    <property type="protein sequence ID" value="MBN4077448.1"/>
    <property type="molecule type" value="Genomic_DNA"/>
</dbReference>
<keyword evidence="3" id="KW-1185">Reference proteome</keyword>
<keyword evidence="1" id="KW-0472">Membrane</keyword>
<feature type="transmembrane region" description="Helical" evidence="1">
    <location>
        <begin position="77"/>
        <end position="96"/>
    </location>
</feature>
<dbReference type="Proteomes" id="UP000765003">
    <property type="component" value="Unassembled WGS sequence"/>
</dbReference>
<reference evidence="2" key="1">
    <citation type="submission" date="2021-02" db="EMBL/GenBank/DDBJ databases">
        <title>Activity-based single-cell genomes from oceanic crustal fluid captures similar information to metagenomic and metatranscriptomic surveys with orders of magnitude less sampling.</title>
        <authorList>
            <person name="D'Angelo T.S."/>
            <person name="Orcutt B.N."/>
        </authorList>
    </citation>
    <scope>NUCLEOTIDE SEQUENCE [LARGE SCALE GENOMIC DNA]</scope>
    <source>
        <strain evidence="2">AH-315-E05</strain>
    </source>
</reference>
<accession>A0ABS3AWI3</accession>
<keyword evidence="1" id="KW-1133">Transmembrane helix</keyword>
<evidence type="ECO:0008006" key="4">
    <source>
        <dbReference type="Google" id="ProtNLM"/>
    </source>
</evidence>
<gene>
    <name evidence="2" type="ORF">JYT19_00895</name>
</gene>